<evidence type="ECO:0000256" key="1">
    <source>
        <dbReference type="ARBA" id="ARBA00008987"/>
    </source>
</evidence>
<evidence type="ECO:0000259" key="8">
    <source>
        <dbReference type="PROSITE" id="PS51352"/>
    </source>
</evidence>
<sequence>MQTTFIVIGVIIVAVFVFRYIAMAQMKNTPLVADHAKVLTLTEQNFQQQTKGKVVLIDFWASWCAPCRMMAPVLNEVATELKGNSHVGKVDIQQYQSLANKFKVRNIPTMILLKNGAEVNRFVGIKSKEFLLKEIAKVG</sequence>
<keyword evidence="3" id="KW-0249">Electron transport</keyword>
<dbReference type="PANTHER" id="PTHR45663:SF11">
    <property type="entry name" value="GEO12009P1"/>
    <property type="match status" value="1"/>
</dbReference>
<dbReference type="Gene3D" id="3.40.30.10">
    <property type="entry name" value="Glutaredoxin"/>
    <property type="match status" value="1"/>
</dbReference>
<evidence type="ECO:0000256" key="5">
    <source>
        <dbReference type="ARBA" id="ARBA00023284"/>
    </source>
</evidence>
<dbReference type="PANTHER" id="PTHR45663">
    <property type="entry name" value="GEO12009P1"/>
    <property type="match status" value="1"/>
</dbReference>
<dbReference type="GO" id="GO:0015035">
    <property type="term" value="F:protein-disulfide reductase activity"/>
    <property type="evidence" value="ECO:0007669"/>
    <property type="project" value="UniProtKB-UniRule"/>
</dbReference>
<dbReference type="InterPro" id="IPR017937">
    <property type="entry name" value="Thioredoxin_CS"/>
</dbReference>
<proteinExistence type="inferred from homology"/>
<keyword evidence="7" id="KW-0812">Transmembrane</keyword>
<evidence type="ECO:0000256" key="2">
    <source>
        <dbReference type="ARBA" id="ARBA00022448"/>
    </source>
</evidence>
<evidence type="ECO:0000256" key="3">
    <source>
        <dbReference type="ARBA" id="ARBA00022982"/>
    </source>
</evidence>
<gene>
    <name evidence="9" type="ORF">AQPE_2408</name>
</gene>
<dbReference type="AlphaFoldDB" id="A0A5K7S9V4"/>
<dbReference type="EMBL" id="AP018694">
    <property type="protein sequence ID" value="BBE18246.1"/>
    <property type="molecule type" value="Genomic_DNA"/>
</dbReference>
<name>A0A5K7S9V4_9BACT</name>
<dbReference type="SUPFAM" id="SSF52833">
    <property type="entry name" value="Thioredoxin-like"/>
    <property type="match status" value="1"/>
</dbReference>
<dbReference type="RefSeq" id="WP_318351171.1">
    <property type="nucleotide sequence ID" value="NZ_AP018694.1"/>
</dbReference>
<evidence type="ECO:0000313" key="9">
    <source>
        <dbReference type="EMBL" id="BBE18246.1"/>
    </source>
</evidence>
<dbReference type="InterPro" id="IPR013766">
    <property type="entry name" value="Thioredoxin_domain"/>
</dbReference>
<feature type="domain" description="Thioredoxin" evidence="8">
    <location>
        <begin position="30"/>
        <end position="139"/>
    </location>
</feature>
<dbReference type="FunFam" id="3.40.30.10:FF:000001">
    <property type="entry name" value="Thioredoxin"/>
    <property type="match status" value="1"/>
</dbReference>
<keyword evidence="2" id="KW-0813">Transport</keyword>
<dbReference type="Pfam" id="PF00085">
    <property type="entry name" value="Thioredoxin"/>
    <property type="match status" value="1"/>
</dbReference>
<reference evidence="9" key="1">
    <citation type="journal article" date="2020" name="Int. J. Syst. Evol. Microbiol.">
        <title>Aquipluma nitroreducens gen. nov. sp. nov., a novel facultatively anaerobic bacterium isolated from a freshwater lake.</title>
        <authorList>
            <person name="Watanabe M."/>
            <person name="Kojima H."/>
            <person name="Fukui M."/>
        </authorList>
    </citation>
    <scope>NUCLEOTIDE SEQUENCE</scope>
    <source>
        <strain evidence="9">MeG22</strain>
    </source>
</reference>
<keyword evidence="7" id="KW-1133">Transmembrane helix</keyword>
<dbReference type="KEGG" id="anf:AQPE_2408"/>
<keyword evidence="4" id="KW-1015">Disulfide bond</keyword>
<keyword evidence="5" id="KW-0676">Redox-active center</keyword>
<dbReference type="InterPro" id="IPR005746">
    <property type="entry name" value="Thioredoxin"/>
</dbReference>
<keyword evidence="7" id="KW-0472">Membrane</keyword>
<evidence type="ECO:0000256" key="7">
    <source>
        <dbReference type="SAM" id="Phobius"/>
    </source>
</evidence>
<dbReference type="PROSITE" id="PS51352">
    <property type="entry name" value="THIOREDOXIN_2"/>
    <property type="match status" value="1"/>
</dbReference>
<evidence type="ECO:0000256" key="6">
    <source>
        <dbReference type="NCBIfam" id="TIGR01068"/>
    </source>
</evidence>
<organism evidence="9 10">
    <name type="scientific">Aquipluma nitroreducens</name>
    <dbReference type="NCBI Taxonomy" id="2010828"/>
    <lineage>
        <taxon>Bacteria</taxon>
        <taxon>Pseudomonadati</taxon>
        <taxon>Bacteroidota</taxon>
        <taxon>Bacteroidia</taxon>
        <taxon>Marinilabiliales</taxon>
        <taxon>Prolixibacteraceae</taxon>
        <taxon>Aquipluma</taxon>
    </lineage>
</organism>
<feature type="transmembrane region" description="Helical" evidence="7">
    <location>
        <begin position="6"/>
        <end position="22"/>
    </location>
</feature>
<keyword evidence="10" id="KW-1185">Reference proteome</keyword>
<dbReference type="Proteomes" id="UP001193389">
    <property type="component" value="Chromosome"/>
</dbReference>
<evidence type="ECO:0000313" key="10">
    <source>
        <dbReference type="Proteomes" id="UP001193389"/>
    </source>
</evidence>
<dbReference type="GO" id="GO:0005829">
    <property type="term" value="C:cytosol"/>
    <property type="evidence" value="ECO:0007669"/>
    <property type="project" value="TreeGrafter"/>
</dbReference>
<dbReference type="InterPro" id="IPR036249">
    <property type="entry name" value="Thioredoxin-like_sf"/>
</dbReference>
<dbReference type="GO" id="GO:0045454">
    <property type="term" value="P:cell redox homeostasis"/>
    <property type="evidence" value="ECO:0007669"/>
    <property type="project" value="TreeGrafter"/>
</dbReference>
<evidence type="ECO:0000256" key="4">
    <source>
        <dbReference type="ARBA" id="ARBA00023157"/>
    </source>
</evidence>
<dbReference type="CDD" id="cd02947">
    <property type="entry name" value="TRX_family"/>
    <property type="match status" value="1"/>
</dbReference>
<dbReference type="NCBIfam" id="TIGR01068">
    <property type="entry name" value="thioredoxin"/>
    <property type="match status" value="1"/>
</dbReference>
<accession>A0A5K7S9V4</accession>
<protein>
    <recommendedName>
        <fullName evidence="6">Thioredoxin</fullName>
    </recommendedName>
</protein>
<dbReference type="PRINTS" id="PR00421">
    <property type="entry name" value="THIOREDOXIN"/>
</dbReference>
<dbReference type="PROSITE" id="PS00194">
    <property type="entry name" value="THIOREDOXIN_1"/>
    <property type="match status" value="1"/>
</dbReference>
<comment type="similarity">
    <text evidence="1">Belongs to the thioredoxin family.</text>
</comment>